<dbReference type="PANTHER" id="PTHR30532:SF26">
    <property type="entry name" value="IRON(3+)-HYDROXAMATE-BINDING PROTEIN FHUD"/>
    <property type="match status" value="1"/>
</dbReference>
<feature type="signal peptide" evidence="6">
    <location>
        <begin position="1"/>
        <end position="21"/>
    </location>
</feature>
<reference evidence="8 9" key="1">
    <citation type="journal article" date="2016" name="Front. Microbiol.">
        <title>Comprehensive Phylogenetic Analysis of Bovine Non-aureus Staphylococci Species Based on Whole-Genome Sequencing.</title>
        <authorList>
            <person name="Naushad S."/>
            <person name="Barkema H.W."/>
            <person name="Luby C."/>
            <person name="Condas L.A."/>
            <person name="Nobrega D.B."/>
            <person name="Carson D.A."/>
            <person name="De Buck J."/>
        </authorList>
    </citation>
    <scope>NUCLEOTIDE SEQUENCE [LARGE SCALE GENOMIC DNA]</scope>
    <source>
        <strain evidence="8 9">SNUC 1409</strain>
    </source>
</reference>
<dbReference type="InterPro" id="IPR002491">
    <property type="entry name" value="ABC_transptr_periplasmic_BD"/>
</dbReference>
<evidence type="ECO:0000256" key="1">
    <source>
        <dbReference type="ARBA" id="ARBA00004196"/>
    </source>
</evidence>
<sequence>MKKLLPILLCLALLLVACSNGNDNSKNDSNKSDDQQSSTKSFTTDGKKVKVPKDPKRIVVLHPTFVGALVKFGHKPVAVPDFVDQNKTLKDATKGIDRLDNTNVEQVTKQKPDLIITTAEDKNIKKLQKIAPTVAFNMTKIDYKDATKQIGELVGEKKQADKWVKDWEKQLAKDKKALSPFIDGKTATVVQQTPKGTMAFSDHLGRGTEIIYGGYGMKQPDKLKQDIGKQYAMPINPEQFNDYLGDIVVVAENGDQKADFENTNFWNNLSAVQKDHVIRYDVNDTQYNDPISLEKQRDIFFKELKKMKDNSK</sequence>
<evidence type="ECO:0000256" key="2">
    <source>
        <dbReference type="ARBA" id="ARBA00008814"/>
    </source>
</evidence>
<evidence type="ECO:0000313" key="8">
    <source>
        <dbReference type="EMBL" id="PTF13720.1"/>
    </source>
</evidence>
<dbReference type="InterPro" id="IPR051313">
    <property type="entry name" value="Bact_iron-sidero_bind"/>
</dbReference>
<feature type="chain" id="PRO_5046129801" evidence="6">
    <location>
        <begin position="22"/>
        <end position="312"/>
    </location>
</feature>
<dbReference type="RefSeq" id="WP_107522255.1">
    <property type="nucleotide sequence ID" value="NZ_JAHCOZ010000002.1"/>
</dbReference>
<dbReference type="EMBL" id="PYZI01000008">
    <property type="protein sequence ID" value="PTF13720.1"/>
    <property type="molecule type" value="Genomic_DNA"/>
</dbReference>
<dbReference type="PROSITE" id="PS50983">
    <property type="entry name" value="FE_B12_PBP"/>
    <property type="match status" value="1"/>
</dbReference>
<proteinExistence type="inferred from homology"/>
<name>A0ABX5I124_9STAP</name>
<feature type="region of interest" description="Disordered" evidence="5">
    <location>
        <begin position="22"/>
        <end position="49"/>
    </location>
</feature>
<accession>A0ABX5I124</accession>
<gene>
    <name evidence="8" type="ORF">BUY47_07720</name>
</gene>
<keyword evidence="9" id="KW-1185">Reference proteome</keyword>
<evidence type="ECO:0000256" key="6">
    <source>
        <dbReference type="SAM" id="SignalP"/>
    </source>
</evidence>
<comment type="subcellular location">
    <subcellularLocation>
        <location evidence="1">Cell envelope</location>
    </subcellularLocation>
</comment>
<dbReference type="PROSITE" id="PS51257">
    <property type="entry name" value="PROKAR_LIPOPROTEIN"/>
    <property type="match status" value="1"/>
</dbReference>
<protein>
    <submittedName>
        <fullName evidence="8">Ferrichrome ABC transporter substrate-binding protein</fullName>
    </submittedName>
</protein>
<evidence type="ECO:0000259" key="7">
    <source>
        <dbReference type="PROSITE" id="PS50983"/>
    </source>
</evidence>
<comment type="similarity">
    <text evidence="2">Belongs to the bacterial solute-binding protein 8 family.</text>
</comment>
<feature type="domain" description="Fe/B12 periplasmic-binding" evidence="7">
    <location>
        <begin position="57"/>
        <end position="308"/>
    </location>
</feature>
<feature type="compositionally biased region" description="Basic and acidic residues" evidence="5">
    <location>
        <begin position="25"/>
        <end position="34"/>
    </location>
</feature>
<dbReference type="Gene3D" id="3.40.50.1980">
    <property type="entry name" value="Nitrogenase molybdenum iron protein domain"/>
    <property type="match status" value="2"/>
</dbReference>
<evidence type="ECO:0000313" key="9">
    <source>
        <dbReference type="Proteomes" id="UP000242088"/>
    </source>
</evidence>
<feature type="compositionally biased region" description="Low complexity" evidence="5">
    <location>
        <begin position="35"/>
        <end position="44"/>
    </location>
</feature>
<evidence type="ECO:0000256" key="4">
    <source>
        <dbReference type="ARBA" id="ARBA00022729"/>
    </source>
</evidence>
<dbReference type="Proteomes" id="UP000242088">
    <property type="component" value="Unassembled WGS sequence"/>
</dbReference>
<keyword evidence="3" id="KW-0813">Transport</keyword>
<dbReference type="Pfam" id="PF01497">
    <property type="entry name" value="Peripla_BP_2"/>
    <property type="match status" value="1"/>
</dbReference>
<evidence type="ECO:0000256" key="3">
    <source>
        <dbReference type="ARBA" id="ARBA00022448"/>
    </source>
</evidence>
<dbReference type="PANTHER" id="PTHR30532">
    <property type="entry name" value="IRON III DICITRATE-BINDING PERIPLASMIC PROTEIN"/>
    <property type="match status" value="1"/>
</dbReference>
<keyword evidence="4 6" id="KW-0732">Signal</keyword>
<dbReference type="SUPFAM" id="SSF53807">
    <property type="entry name" value="Helical backbone' metal receptor"/>
    <property type="match status" value="1"/>
</dbReference>
<comment type="caution">
    <text evidence="8">The sequence shown here is derived from an EMBL/GenBank/DDBJ whole genome shotgun (WGS) entry which is preliminary data.</text>
</comment>
<organism evidence="8 9">
    <name type="scientific">Staphylococcus devriesei</name>
    <dbReference type="NCBI Taxonomy" id="586733"/>
    <lineage>
        <taxon>Bacteria</taxon>
        <taxon>Bacillati</taxon>
        <taxon>Bacillota</taxon>
        <taxon>Bacilli</taxon>
        <taxon>Bacillales</taxon>
        <taxon>Staphylococcaceae</taxon>
        <taxon>Staphylococcus</taxon>
    </lineage>
</organism>
<evidence type="ECO:0000256" key="5">
    <source>
        <dbReference type="SAM" id="MobiDB-lite"/>
    </source>
</evidence>